<reference evidence="2 3" key="1">
    <citation type="submission" date="2021-03" db="EMBL/GenBank/DDBJ databases">
        <authorList>
            <person name="Lee D.-H."/>
        </authorList>
    </citation>
    <scope>NUCLEOTIDE SEQUENCE [LARGE SCALE GENOMIC DNA]</scope>
    <source>
        <strain evidence="2 3">MMS20-R2-23</strain>
    </source>
</reference>
<sequence length="119" mass="12979">MTDTSPVAAFFAACDADDLDAAADCFAPDGVWIVAAGPEPGHTYHRKEIPGFLAEIIGKRDELDAVGARMVYGERVVVADREFLEFRCESATGEVLERGVDVFTLRDGKILVKDVFRKA</sequence>
<name>A0ABS3V8L3_9ACTN</name>
<evidence type="ECO:0000313" key="2">
    <source>
        <dbReference type="EMBL" id="MBO4161867.1"/>
    </source>
</evidence>
<dbReference type="RefSeq" id="WP_208567528.1">
    <property type="nucleotide sequence ID" value="NZ_JAGFWR010000006.1"/>
</dbReference>
<feature type="domain" description="SnoaL-like" evidence="1">
    <location>
        <begin position="7"/>
        <end position="110"/>
    </location>
</feature>
<organism evidence="2 3">
    <name type="scientific">Micromonospora antibiotica</name>
    <dbReference type="NCBI Taxonomy" id="2807623"/>
    <lineage>
        <taxon>Bacteria</taxon>
        <taxon>Bacillati</taxon>
        <taxon>Actinomycetota</taxon>
        <taxon>Actinomycetes</taxon>
        <taxon>Micromonosporales</taxon>
        <taxon>Micromonosporaceae</taxon>
        <taxon>Micromonospora</taxon>
    </lineage>
</organism>
<evidence type="ECO:0000259" key="1">
    <source>
        <dbReference type="Pfam" id="PF12680"/>
    </source>
</evidence>
<accession>A0ABS3V8L3</accession>
<keyword evidence="3" id="KW-1185">Reference proteome</keyword>
<dbReference type="InterPro" id="IPR037401">
    <property type="entry name" value="SnoaL-like"/>
</dbReference>
<protein>
    <submittedName>
        <fullName evidence="2">Nuclear transport factor 2 family protein</fullName>
    </submittedName>
</protein>
<gene>
    <name evidence="2" type="ORF">JQN83_13755</name>
</gene>
<dbReference type="EMBL" id="JAGFWR010000006">
    <property type="protein sequence ID" value="MBO4161867.1"/>
    <property type="molecule type" value="Genomic_DNA"/>
</dbReference>
<dbReference type="Gene3D" id="3.10.450.50">
    <property type="match status" value="1"/>
</dbReference>
<comment type="caution">
    <text evidence="2">The sequence shown here is derived from an EMBL/GenBank/DDBJ whole genome shotgun (WGS) entry which is preliminary data.</text>
</comment>
<dbReference type="SUPFAM" id="SSF54427">
    <property type="entry name" value="NTF2-like"/>
    <property type="match status" value="1"/>
</dbReference>
<dbReference type="Proteomes" id="UP000671399">
    <property type="component" value="Unassembled WGS sequence"/>
</dbReference>
<dbReference type="InterPro" id="IPR032710">
    <property type="entry name" value="NTF2-like_dom_sf"/>
</dbReference>
<dbReference type="Pfam" id="PF12680">
    <property type="entry name" value="SnoaL_2"/>
    <property type="match status" value="1"/>
</dbReference>
<evidence type="ECO:0000313" key="3">
    <source>
        <dbReference type="Proteomes" id="UP000671399"/>
    </source>
</evidence>
<proteinExistence type="predicted"/>